<dbReference type="AlphaFoldDB" id="A0A918DXV0"/>
<comment type="caution">
    <text evidence="2">The sequence shown here is derived from an EMBL/GenBank/DDBJ whole genome shotgun (WGS) entry which is preliminary data.</text>
</comment>
<keyword evidence="3" id="KW-1185">Reference proteome</keyword>
<dbReference type="Proteomes" id="UP000599578">
    <property type="component" value="Unassembled WGS sequence"/>
</dbReference>
<keyword evidence="1" id="KW-0175">Coiled coil</keyword>
<dbReference type="EMBL" id="BMLT01000021">
    <property type="protein sequence ID" value="GGO89160.1"/>
    <property type="molecule type" value="Genomic_DNA"/>
</dbReference>
<proteinExistence type="predicted"/>
<name>A0A918DXV0_9GAMM</name>
<reference evidence="2 3" key="1">
    <citation type="journal article" date="2014" name="Int. J. Syst. Evol. Microbiol.">
        <title>Complete genome sequence of Corynebacterium casei LMG S-19264T (=DSM 44701T), isolated from a smear-ripened cheese.</title>
        <authorList>
            <consortium name="US DOE Joint Genome Institute (JGI-PGF)"/>
            <person name="Walter F."/>
            <person name="Albersmeier A."/>
            <person name="Kalinowski J."/>
            <person name="Ruckert C."/>
        </authorList>
    </citation>
    <scope>NUCLEOTIDE SEQUENCE [LARGE SCALE GENOMIC DNA]</scope>
    <source>
        <strain evidence="2 3">CGMCC 1.7286</strain>
    </source>
</reference>
<sequence>MAKKWDYYIDDARTHSYGLMICSACGNKITKGEFRVRETEDAYITQHRSCSHTDGQWARRDAQRENRIRRAKDQLAAAIEFRDRWGTEALNDEIDDLEALINKLQADQKEVRRYVR</sequence>
<organism evidence="2 3">
    <name type="scientific">Marinobacterium nitratireducens</name>
    <dbReference type="NCBI Taxonomy" id="518897"/>
    <lineage>
        <taxon>Bacteria</taxon>
        <taxon>Pseudomonadati</taxon>
        <taxon>Pseudomonadota</taxon>
        <taxon>Gammaproteobacteria</taxon>
        <taxon>Oceanospirillales</taxon>
        <taxon>Oceanospirillaceae</taxon>
        <taxon>Marinobacterium</taxon>
    </lineage>
</organism>
<gene>
    <name evidence="2" type="ORF">GCM10011348_46260</name>
</gene>
<accession>A0A918DXV0</accession>
<evidence type="ECO:0000256" key="1">
    <source>
        <dbReference type="SAM" id="Coils"/>
    </source>
</evidence>
<protein>
    <submittedName>
        <fullName evidence="2">Uncharacterized protein</fullName>
    </submittedName>
</protein>
<dbReference type="RefSeq" id="WP_188863016.1">
    <property type="nucleotide sequence ID" value="NZ_BMLT01000021.1"/>
</dbReference>
<evidence type="ECO:0000313" key="2">
    <source>
        <dbReference type="EMBL" id="GGO89160.1"/>
    </source>
</evidence>
<feature type="coiled-coil region" evidence="1">
    <location>
        <begin position="87"/>
        <end position="114"/>
    </location>
</feature>
<evidence type="ECO:0000313" key="3">
    <source>
        <dbReference type="Proteomes" id="UP000599578"/>
    </source>
</evidence>